<reference evidence="1" key="1">
    <citation type="submission" date="2023-03" db="EMBL/GenBank/DDBJ databases">
        <title>Stygiobacter electus gen. nov., sp. nov., facultatively anaerobic thermotolerant bacterium of the class Ignavibacteria from a well of Yessentuki mineral water deposit.</title>
        <authorList>
            <person name="Podosokorskaya O.A."/>
            <person name="Elcheninov A.G."/>
            <person name="Petrova N.F."/>
            <person name="Zavarzina D.G."/>
            <person name="Kublanov I.V."/>
            <person name="Merkel A.Y."/>
        </authorList>
    </citation>
    <scope>NUCLEOTIDE SEQUENCE</scope>
    <source>
        <strain evidence="1">09-Me</strain>
    </source>
</reference>
<evidence type="ECO:0000313" key="1">
    <source>
        <dbReference type="EMBL" id="MDF1612076.1"/>
    </source>
</evidence>
<accession>A0AAE3TD24</accession>
<protein>
    <submittedName>
        <fullName evidence="1">Uncharacterized protein</fullName>
    </submittedName>
</protein>
<dbReference type="RefSeq" id="WP_321535844.1">
    <property type="nucleotide sequence ID" value="NZ_JARGDL010000009.1"/>
</dbReference>
<evidence type="ECO:0000313" key="2">
    <source>
        <dbReference type="Proteomes" id="UP001221302"/>
    </source>
</evidence>
<sequence>MEITVKKISLKDNYNYDLEYWLSKTPEERFKAAEELRNRYKKYLGNAYTGFQRVYKITKRTKS</sequence>
<dbReference type="EMBL" id="JARGDL010000009">
    <property type="protein sequence ID" value="MDF1612076.1"/>
    <property type="molecule type" value="Genomic_DNA"/>
</dbReference>
<dbReference type="AlphaFoldDB" id="A0AAE3TD24"/>
<organism evidence="1 2">
    <name type="scientific">Stygiobacter electus</name>
    <dbReference type="NCBI Taxonomy" id="3032292"/>
    <lineage>
        <taxon>Bacteria</taxon>
        <taxon>Pseudomonadati</taxon>
        <taxon>Ignavibacteriota</taxon>
        <taxon>Ignavibacteria</taxon>
        <taxon>Ignavibacteriales</taxon>
        <taxon>Melioribacteraceae</taxon>
        <taxon>Stygiobacter</taxon>
    </lineage>
</organism>
<keyword evidence="2" id="KW-1185">Reference proteome</keyword>
<dbReference type="Proteomes" id="UP001221302">
    <property type="component" value="Unassembled WGS sequence"/>
</dbReference>
<comment type="caution">
    <text evidence="1">The sequence shown here is derived from an EMBL/GenBank/DDBJ whole genome shotgun (WGS) entry which is preliminary data.</text>
</comment>
<proteinExistence type="predicted"/>
<gene>
    <name evidence="1" type="ORF">P0M35_07925</name>
</gene>
<name>A0AAE3TD24_9BACT</name>